<sequence length="121" mass="13870">MNSYNAPDSVNQINWDLINERQESIDFVRQIIRLKTQTSAFSYPTYEEVYRHVFVHTAAENSGWIVYEIHGGPEHLLVVFNAKGTSFYFENAGNLEMLVTNSRSKQENVIDDISVAILTVL</sequence>
<keyword evidence="1" id="KW-0326">Glycosidase</keyword>
<dbReference type="Proteomes" id="UP000070053">
    <property type="component" value="Unassembled WGS sequence"/>
</dbReference>
<protein>
    <submittedName>
        <fullName evidence="1">Glycogen debranching enzyme / Pullulanase</fullName>
        <ecNumber evidence="1">3.2.1.41</ecNumber>
    </submittedName>
</protein>
<dbReference type="PATRIC" id="fig|1303.81.peg.672"/>
<evidence type="ECO:0000313" key="2">
    <source>
        <dbReference type="Proteomes" id="UP000070053"/>
    </source>
</evidence>
<organism evidence="1 2">
    <name type="scientific">Streptococcus oralis</name>
    <dbReference type="NCBI Taxonomy" id="1303"/>
    <lineage>
        <taxon>Bacteria</taxon>
        <taxon>Bacillati</taxon>
        <taxon>Bacillota</taxon>
        <taxon>Bacilli</taxon>
        <taxon>Lactobacillales</taxon>
        <taxon>Streptococcaceae</taxon>
        <taxon>Streptococcus</taxon>
    </lineage>
</organism>
<gene>
    <name evidence="1" type="ORF">SORDD21_00535</name>
</gene>
<keyword evidence="1" id="KW-0378">Hydrolase</keyword>
<reference evidence="1 2" key="1">
    <citation type="submission" date="2016-01" db="EMBL/GenBank/DDBJ databases">
        <title>Highly variable Streptococcus oralis are common among viridans streptococci isolated from primates.</title>
        <authorList>
            <person name="Denapaite D."/>
            <person name="Rieger M."/>
            <person name="Koendgen S."/>
            <person name="Brueckner R."/>
            <person name="Ochigava I."/>
            <person name="Kappeler P."/>
            <person name="Maetz-Rensing K."/>
            <person name="Leendertz F."/>
            <person name="Hakenbeck R."/>
        </authorList>
    </citation>
    <scope>NUCLEOTIDE SEQUENCE [LARGE SCALE GENOMIC DNA]</scope>
    <source>
        <strain evidence="1 2">DD21</strain>
    </source>
</reference>
<dbReference type="Gene3D" id="3.20.20.80">
    <property type="entry name" value="Glycosidases"/>
    <property type="match status" value="1"/>
</dbReference>
<comment type="caution">
    <text evidence="1">The sequence shown here is derived from an EMBL/GenBank/DDBJ whole genome shotgun (WGS) entry which is preliminary data.</text>
</comment>
<dbReference type="EC" id="3.2.1.41" evidence="1"/>
<evidence type="ECO:0000313" key="1">
    <source>
        <dbReference type="EMBL" id="KXT92033.1"/>
    </source>
</evidence>
<name>A0A139PP66_STROR</name>
<dbReference type="AlphaFoldDB" id="A0A139PP66"/>
<dbReference type="EMBL" id="LQZP01000157">
    <property type="protein sequence ID" value="KXT92033.1"/>
    <property type="molecule type" value="Genomic_DNA"/>
</dbReference>
<dbReference type="GO" id="GO:0051060">
    <property type="term" value="F:pullulanase activity"/>
    <property type="evidence" value="ECO:0007669"/>
    <property type="project" value="UniProtKB-EC"/>
</dbReference>
<proteinExistence type="predicted"/>
<accession>A0A139PP66</accession>